<evidence type="ECO:0000256" key="3">
    <source>
        <dbReference type="ARBA" id="ARBA00022603"/>
    </source>
</evidence>
<dbReference type="InterPro" id="IPR029063">
    <property type="entry name" value="SAM-dependent_MTases_sf"/>
</dbReference>
<organism evidence="8 9">
    <name type="scientific">Ancylomarina euxinus</name>
    <dbReference type="NCBI Taxonomy" id="2283627"/>
    <lineage>
        <taxon>Bacteria</taxon>
        <taxon>Pseudomonadati</taxon>
        <taxon>Bacteroidota</taxon>
        <taxon>Bacteroidia</taxon>
        <taxon>Marinilabiliales</taxon>
        <taxon>Marinifilaceae</taxon>
        <taxon>Ancylomarina</taxon>
    </lineage>
</organism>
<sequence length="396" mass="44557">MSKFVIIGITDMPHPNLNREAIQHIAGARFFSGGIRHKELIQDYLPEDAEWINITVPLTDVFDQYKQIDDTIVVIASGDPLFYGIGNTIKREFPDAELLVFPAHNSLQLLAHRYQLEYGKMHIATLTGRDWPELDLPLIRGEQMIGVLTDRQKTPKTIAQYLLDYGFDNYDCYLGEKLGGPNQKCQKLSIAELLEVDFVHPNCMILVQKEPIVRQFGISDEAFQTLEGRPKMMTKSLIRLASLSSLQLDSASLLWDVGYCTGSVSIEAKQAFPKLKVIAFEKRSESDAIIRNNMKTFHVPGIDIHNGDFFEQDIEALPAPDRIFIGGHGGKLSEMMAKLHALLKPNGCIVFNAVSDETIATFKESAHELGMKLEKPSRIQLDDFNPIEILKATKIM</sequence>
<evidence type="ECO:0000259" key="7">
    <source>
        <dbReference type="Pfam" id="PF00891"/>
    </source>
</evidence>
<dbReference type="InterPro" id="IPR014008">
    <property type="entry name" value="Cbl_synth_MTase_CbiT"/>
</dbReference>
<dbReference type="AlphaFoldDB" id="A0A425XYL9"/>
<gene>
    <name evidence="8" type="primary">cbiE</name>
    <name evidence="8" type="ORF">DWB61_13655</name>
</gene>
<dbReference type="UniPathway" id="UPA00148"/>
<dbReference type="NCBIfam" id="TIGR02467">
    <property type="entry name" value="CbiE"/>
    <property type="match status" value="1"/>
</dbReference>
<evidence type="ECO:0000256" key="5">
    <source>
        <dbReference type="ARBA" id="ARBA00022691"/>
    </source>
</evidence>
<comment type="caution">
    <text evidence="8">The sequence shown here is derived from an EMBL/GenBank/DDBJ whole genome shotgun (WGS) entry which is preliminary data.</text>
</comment>
<dbReference type="Pfam" id="PF00590">
    <property type="entry name" value="TP_methylase"/>
    <property type="match status" value="1"/>
</dbReference>
<dbReference type="PANTHER" id="PTHR43182:SF1">
    <property type="entry name" value="COBALT-PRECORRIN-7 C(5)-METHYLTRANSFERASE"/>
    <property type="match status" value="1"/>
</dbReference>
<dbReference type="CDD" id="cd02440">
    <property type="entry name" value="AdoMet_MTases"/>
    <property type="match status" value="1"/>
</dbReference>
<dbReference type="Gene3D" id="3.40.1010.10">
    <property type="entry name" value="Cobalt-precorrin-4 Transmethylase, Domain 1"/>
    <property type="match status" value="1"/>
</dbReference>
<dbReference type="InterPro" id="IPR050714">
    <property type="entry name" value="Cobalamin_biosynth_MTase"/>
</dbReference>
<dbReference type="Proteomes" id="UP000285794">
    <property type="component" value="Unassembled WGS sequence"/>
</dbReference>
<keyword evidence="3 8" id="KW-0489">Methyltransferase</keyword>
<dbReference type="CDD" id="cd11644">
    <property type="entry name" value="Precorrin-6Y-MT"/>
    <property type="match status" value="1"/>
</dbReference>
<dbReference type="InterPro" id="IPR035996">
    <property type="entry name" value="4pyrrol_Methylase_sf"/>
</dbReference>
<dbReference type="EMBL" id="QQWG01000015">
    <property type="protein sequence ID" value="RRG20079.1"/>
    <property type="molecule type" value="Genomic_DNA"/>
</dbReference>
<dbReference type="InterPro" id="IPR001077">
    <property type="entry name" value="COMT_C"/>
</dbReference>
<accession>A0A425XYL9</accession>
<evidence type="ECO:0000256" key="4">
    <source>
        <dbReference type="ARBA" id="ARBA00022679"/>
    </source>
</evidence>
<keyword evidence="2" id="KW-0169">Cobalamin biosynthesis</keyword>
<dbReference type="InterPro" id="IPR000878">
    <property type="entry name" value="4pyrrol_Mease"/>
</dbReference>
<reference evidence="8 9" key="1">
    <citation type="submission" date="2018-07" db="EMBL/GenBank/DDBJ databases">
        <title>Draft genome sequence of Ancylomarina sp. M1P.</title>
        <authorList>
            <person name="Yadav S."/>
            <person name="Villanueva L."/>
            <person name="Damste J.S.S."/>
        </authorList>
    </citation>
    <scope>NUCLEOTIDE SEQUENCE [LARGE SCALE GENOMIC DNA]</scope>
    <source>
        <strain evidence="8 9">M1P</strain>
    </source>
</reference>
<dbReference type="Pfam" id="PF00891">
    <property type="entry name" value="Methyltransf_2"/>
    <property type="match status" value="1"/>
</dbReference>
<dbReference type="SUPFAM" id="SSF53335">
    <property type="entry name" value="S-adenosyl-L-methionine-dependent methyltransferases"/>
    <property type="match status" value="1"/>
</dbReference>
<dbReference type="OrthoDB" id="9780707at2"/>
<dbReference type="InterPro" id="IPR012818">
    <property type="entry name" value="CbiE"/>
</dbReference>
<proteinExistence type="predicted"/>
<dbReference type="InterPro" id="IPR014777">
    <property type="entry name" value="4pyrrole_Mease_sub1"/>
</dbReference>
<protein>
    <submittedName>
        <fullName evidence="8">Precorrin-6y C5,15-methyltransferase (Decarboxylating) subunit CbiE</fullName>
    </submittedName>
</protein>
<evidence type="ECO:0000313" key="9">
    <source>
        <dbReference type="Proteomes" id="UP000285794"/>
    </source>
</evidence>
<dbReference type="GO" id="GO:0009236">
    <property type="term" value="P:cobalamin biosynthetic process"/>
    <property type="evidence" value="ECO:0007669"/>
    <property type="project" value="UniProtKB-UniPathway"/>
</dbReference>
<dbReference type="GO" id="GO:0008276">
    <property type="term" value="F:protein methyltransferase activity"/>
    <property type="evidence" value="ECO:0007669"/>
    <property type="project" value="InterPro"/>
</dbReference>
<evidence type="ECO:0000256" key="1">
    <source>
        <dbReference type="ARBA" id="ARBA00004953"/>
    </source>
</evidence>
<feature type="domain" description="Tetrapyrrole methylase" evidence="6">
    <location>
        <begin position="65"/>
        <end position="193"/>
    </location>
</feature>
<evidence type="ECO:0000256" key="2">
    <source>
        <dbReference type="ARBA" id="ARBA00022573"/>
    </source>
</evidence>
<dbReference type="GO" id="GO:0032259">
    <property type="term" value="P:methylation"/>
    <property type="evidence" value="ECO:0007669"/>
    <property type="project" value="UniProtKB-KW"/>
</dbReference>
<evidence type="ECO:0000259" key="6">
    <source>
        <dbReference type="Pfam" id="PF00590"/>
    </source>
</evidence>
<keyword evidence="5" id="KW-0949">S-adenosyl-L-methionine</keyword>
<dbReference type="RefSeq" id="WP_125031444.1">
    <property type="nucleotide sequence ID" value="NZ_JAPXVP010000013.1"/>
</dbReference>
<feature type="domain" description="O-methyltransferase C-terminal" evidence="7">
    <location>
        <begin position="233"/>
        <end position="356"/>
    </location>
</feature>
<name>A0A425XYL9_9BACT</name>
<dbReference type="SUPFAM" id="SSF53790">
    <property type="entry name" value="Tetrapyrrole methylase"/>
    <property type="match status" value="1"/>
</dbReference>
<evidence type="ECO:0000313" key="8">
    <source>
        <dbReference type="EMBL" id="RRG20079.1"/>
    </source>
</evidence>
<comment type="pathway">
    <text evidence="1">Cofactor biosynthesis; adenosylcobalamin biosynthesis.</text>
</comment>
<dbReference type="PIRSF" id="PIRSF036428">
    <property type="entry name" value="CobL"/>
    <property type="match status" value="1"/>
</dbReference>
<keyword evidence="9" id="KW-1185">Reference proteome</keyword>
<dbReference type="InterPro" id="IPR006365">
    <property type="entry name" value="Cbl_synth_CobL"/>
</dbReference>
<dbReference type="Gene3D" id="3.40.50.150">
    <property type="entry name" value="Vaccinia Virus protein VP39"/>
    <property type="match status" value="1"/>
</dbReference>
<dbReference type="NCBIfam" id="TIGR02469">
    <property type="entry name" value="CbiT"/>
    <property type="match status" value="1"/>
</dbReference>
<keyword evidence="4 8" id="KW-0808">Transferase</keyword>
<dbReference type="GO" id="GO:0008171">
    <property type="term" value="F:O-methyltransferase activity"/>
    <property type="evidence" value="ECO:0007669"/>
    <property type="project" value="InterPro"/>
</dbReference>
<dbReference type="PANTHER" id="PTHR43182">
    <property type="entry name" value="COBALT-PRECORRIN-6B C(15)-METHYLTRANSFERASE (DECARBOXYLATING)"/>
    <property type="match status" value="1"/>
</dbReference>